<feature type="compositionally biased region" description="Polar residues" evidence="1">
    <location>
        <begin position="138"/>
        <end position="167"/>
    </location>
</feature>
<feature type="region of interest" description="Disordered" evidence="1">
    <location>
        <begin position="113"/>
        <end position="167"/>
    </location>
</feature>
<comment type="caution">
    <text evidence="2">The sequence shown here is derived from an EMBL/GenBank/DDBJ whole genome shotgun (WGS) entry which is preliminary data.</text>
</comment>
<keyword evidence="3" id="KW-1185">Reference proteome</keyword>
<proteinExistence type="predicted"/>
<reference evidence="2" key="2">
    <citation type="submission" date="2020-11" db="EMBL/GenBank/DDBJ databases">
        <authorList>
            <person name="McCartney M.A."/>
            <person name="Auch B."/>
            <person name="Kono T."/>
            <person name="Mallez S."/>
            <person name="Becker A."/>
            <person name="Gohl D.M."/>
            <person name="Silverstein K.A.T."/>
            <person name="Koren S."/>
            <person name="Bechman K.B."/>
            <person name="Herman A."/>
            <person name="Abrahante J.E."/>
            <person name="Garbe J."/>
        </authorList>
    </citation>
    <scope>NUCLEOTIDE SEQUENCE</scope>
    <source>
        <strain evidence="2">Duluth1</strain>
        <tissue evidence="2">Whole animal</tissue>
    </source>
</reference>
<dbReference type="AlphaFoldDB" id="A0A9D3Y1B4"/>
<dbReference type="Proteomes" id="UP000828390">
    <property type="component" value="Unassembled WGS sequence"/>
</dbReference>
<evidence type="ECO:0000313" key="2">
    <source>
        <dbReference type="EMBL" id="KAH3691238.1"/>
    </source>
</evidence>
<accession>A0A9D3Y1B4</accession>
<gene>
    <name evidence="2" type="ORF">DPMN_193186</name>
</gene>
<protein>
    <submittedName>
        <fullName evidence="2">Uncharacterized protein</fullName>
    </submittedName>
</protein>
<evidence type="ECO:0000256" key="1">
    <source>
        <dbReference type="SAM" id="MobiDB-lite"/>
    </source>
</evidence>
<name>A0A9D3Y1B4_DREPO</name>
<sequence length="295" mass="31367">MKVFISPKMTLSKKLLQRPMSVCYSLLGMGKTAEAVTSSAEGCRPKTIKSAFPVTTGAYSSKHSQETAKPATTGAYSSKNSQEKAKTAATGAYSSKNSQEKAKTAATGAYSFKNSQEKAKPATTGAYSSKHSQEKAKTATTGAYSSKNSQETAKSATTGAYSSKNSQETAKSATTGAFSSKTSHGDFKPVTGAYGPNLSLESGAAYEKKGRSGAYSPNSRKLSLKVTITSTPEDEADQAPRKIHKVDKHLLSRCQRRIQRACIVQYCPGSQVYKKKHAFAEHIPGIFKETLPAGV</sequence>
<dbReference type="EMBL" id="JAIWYP010000041">
    <property type="protein sequence ID" value="KAH3691238.1"/>
    <property type="molecule type" value="Genomic_DNA"/>
</dbReference>
<reference evidence="2" key="1">
    <citation type="journal article" date="2019" name="bioRxiv">
        <title>The Genome of the Zebra Mussel, Dreissena polymorpha: A Resource for Invasive Species Research.</title>
        <authorList>
            <person name="McCartney M.A."/>
            <person name="Auch B."/>
            <person name="Kono T."/>
            <person name="Mallez S."/>
            <person name="Zhang Y."/>
            <person name="Obille A."/>
            <person name="Becker A."/>
            <person name="Abrahante J.E."/>
            <person name="Garbe J."/>
            <person name="Badalamenti J.P."/>
            <person name="Herman A."/>
            <person name="Mangelson H."/>
            <person name="Liachko I."/>
            <person name="Sullivan S."/>
            <person name="Sone E.D."/>
            <person name="Koren S."/>
            <person name="Silverstein K.A.T."/>
            <person name="Beckman K.B."/>
            <person name="Gohl D.M."/>
        </authorList>
    </citation>
    <scope>NUCLEOTIDE SEQUENCE</scope>
    <source>
        <strain evidence="2">Duluth1</strain>
        <tissue evidence="2">Whole animal</tissue>
    </source>
</reference>
<feature type="region of interest" description="Disordered" evidence="1">
    <location>
        <begin position="59"/>
        <end position="82"/>
    </location>
</feature>
<evidence type="ECO:0000313" key="3">
    <source>
        <dbReference type="Proteomes" id="UP000828390"/>
    </source>
</evidence>
<organism evidence="2 3">
    <name type="scientific">Dreissena polymorpha</name>
    <name type="common">Zebra mussel</name>
    <name type="synonym">Mytilus polymorpha</name>
    <dbReference type="NCBI Taxonomy" id="45954"/>
    <lineage>
        <taxon>Eukaryota</taxon>
        <taxon>Metazoa</taxon>
        <taxon>Spiralia</taxon>
        <taxon>Lophotrochozoa</taxon>
        <taxon>Mollusca</taxon>
        <taxon>Bivalvia</taxon>
        <taxon>Autobranchia</taxon>
        <taxon>Heteroconchia</taxon>
        <taxon>Euheterodonta</taxon>
        <taxon>Imparidentia</taxon>
        <taxon>Neoheterodontei</taxon>
        <taxon>Myida</taxon>
        <taxon>Dreissenoidea</taxon>
        <taxon>Dreissenidae</taxon>
        <taxon>Dreissena</taxon>
    </lineage>
</organism>